<keyword evidence="2" id="KW-0472">Membrane</keyword>
<feature type="compositionally biased region" description="Low complexity" evidence="1">
    <location>
        <begin position="271"/>
        <end position="282"/>
    </location>
</feature>
<keyword evidence="2" id="KW-0812">Transmembrane</keyword>
<feature type="transmembrane region" description="Helical" evidence="2">
    <location>
        <begin position="64"/>
        <end position="83"/>
    </location>
</feature>
<dbReference type="EMBL" id="CAVMBE010000017">
    <property type="protein sequence ID" value="CAK3964814.1"/>
    <property type="molecule type" value="Genomic_DNA"/>
</dbReference>
<evidence type="ECO:0000313" key="4">
    <source>
        <dbReference type="Proteomes" id="UP001296104"/>
    </source>
</evidence>
<feature type="transmembrane region" description="Helical" evidence="2">
    <location>
        <begin position="95"/>
        <end position="113"/>
    </location>
</feature>
<gene>
    <name evidence="3" type="ORF">LECACI_7A003492</name>
</gene>
<keyword evidence="2" id="KW-1133">Transmembrane helix</keyword>
<feature type="region of interest" description="Disordered" evidence="1">
    <location>
        <begin position="267"/>
        <end position="380"/>
    </location>
</feature>
<proteinExistence type="predicted"/>
<dbReference type="Proteomes" id="UP001296104">
    <property type="component" value="Unassembled WGS sequence"/>
</dbReference>
<keyword evidence="4" id="KW-1185">Reference proteome</keyword>
<accession>A0AAI8YWW8</accession>
<evidence type="ECO:0000256" key="1">
    <source>
        <dbReference type="SAM" id="MobiDB-lite"/>
    </source>
</evidence>
<feature type="region of interest" description="Disordered" evidence="1">
    <location>
        <begin position="201"/>
        <end position="237"/>
    </location>
</feature>
<evidence type="ECO:0000256" key="2">
    <source>
        <dbReference type="SAM" id="Phobius"/>
    </source>
</evidence>
<feature type="compositionally biased region" description="Polar residues" evidence="1">
    <location>
        <begin position="291"/>
        <end position="321"/>
    </location>
</feature>
<feature type="compositionally biased region" description="Low complexity" evidence="1">
    <location>
        <begin position="333"/>
        <end position="345"/>
    </location>
</feature>
<evidence type="ECO:0000313" key="3">
    <source>
        <dbReference type="EMBL" id="CAK3964814.1"/>
    </source>
</evidence>
<reference evidence="3" key="1">
    <citation type="submission" date="2023-11" db="EMBL/GenBank/DDBJ databases">
        <authorList>
            <person name="Alioto T."/>
            <person name="Alioto T."/>
            <person name="Gomez Garrido J."/>
        </authorList>
    </citation>
    <scope>NUCLEOTIDE SEQUENCE</scope>
</reference>
<feature type="transmembrane region" description="Helical" evidence="2">
    <location>
        <begin position="155"/>
        <end position="174"/>
    </location>
</feature>
<organism evidence="3 4">
    <name type="scientific">Lecanosticta acicola</name>
    <dbReference type="NCBI Taxonomy" id="111012"/>
    <lineage>
        <taxon>Eukaryota</taxon>
        <taxon>Fungi</taxon>
        <taxon>Dikarya</taxon>
        <taxon>Ascomycota</taxon>
        <taxon>Pezizomycotina</taxon>
        <taxon>Dothideomycetes</taxon>
        <taxon>Dothideomycetidae</taxon>
        <taxon>Mycosphaerellales</taxon>
        <taxon>Mycosphaerellaceae</taxon>
        <taxon>Lecanosticta</taxon>
    </lineage>
</organism>
<comment type="caution">
    <text evidence="3">The sequence shown here is derived from an EMBL/GenBank/DDBJ whole genome shotgun (WGS) entry which is preliminary data.</text>
</comment>
<name>A0AAI8YWW8_9PEZI</name>
<sequence>MALRAPWNKGWVRIAMPVALLLVLLNTFAVLALAIFNVAALDLSDHDKPDSIQASTFAVRVQLVFFWCTIPLVLFITTVCEKFCLWADRLSPIRIVTSSALAIAAWIVQIALWDQCISSVGSANTPGYCPYVYQGDGWGTYPSWEVASPHGAVDAIPTLFILYLFPLCFASIVMNRQRRTSFRKSDMRQSWVRQMEEAASESALISPEQQGRFTSPVLRPSEFEATLPPRPRKDTISGEIALSPFDNAGQARGTPFWSDNLALSPLDIPTRSRSSSTASNINSDDRGGPVTSLSAGNRSRSSTYSQPDQPSLSPTESSNPRASHKHRSRASTVSSSRGRYYSGVSATDIPLPDEPLRTYPADESKSTERRASRSQSNLNLAYVKSLPEILPPLPLKGRNSK</sequence>
<feature type="compositionally biased region" description="Basic and acidic residues" evidence="1">
    <location>
        <begin position="354"/>
        <end position="371"/>
    </location>
</feature>
<dbReference type="AlphaFoldDB" id="A0AAI8YWW8"/>
<protein>
    <submittedName>
        <fullName evidence="3">Uncharacterized protein</fullName>
    </submittedName>
</protein>